<evidence type="ECO:0000259" key="7">
    <source>
        <dbReference type="Pfam" id="PF00155"/>
    </source>
</evidence>
<comment type="cofactor">
    <cofactor evidence="1">
        <name>pyridoxal 5'-phosphate</name>
        <dbReference type="ChEBI" id="CHEBI:597326"/>
    </cofactor>
</comment>
<dbReference type="InterPro" id="IPR015422">
    <property type="entry name" value="PyrdxlP-dep_Trfase_small"/>
</dbReference>
<dbReference type="PANTHER" id="PTHR11879:SF22">
    <property type="entry name" value="ASPARTATE AMINOTRANSFERASE, MITOCHONDRIAL"/>
    <property type="match status" value="1"/>
</dbReference>
<dbReference type="InterPro" id="IPR015424">
    <property type="entry name" value="PyrdxlP-dep_Trfase"/>
</dbReference>
<dbReference type="EMBL" id="JACJLA010000002">
    <property type="protein sequence ID" value="MBM6912006.1"/>
    <property type="molecule type" value="Genomic_DNA"/>
</dbReference>
<dbReference type="InterPro" id="IPR000796">
    <property type="entry name" value="Asp_trans"/>
</dbReference>
<gene>
    <name evidence="8" type="ORF">H6A01_01510</name>
</gene>
<dbReference type="SUPFAM" id="SSF53383">
    <property type="entry name" value="PLP-dependent transferases"/>
    <property type="match status" value="1"/>
</dbReference>
<evidence type="ECO:0000256" key="6">
    <source>
        <dbReference type="ARBA" id="ARBA00022898"/>
    </source>
</evidence>
<keyword evidence="6" id="KW-0663">Pyridoxal phosphate</keyword>
<dbReference type="GO" id="GO:0008483">
    <property type="term" value="F:transaminase activity"/>
    <property type="evidence" value="ECO:0007669"/>
    <property type="project" value="UniProtKB-KW"/>
</dbReference>
<keyword evidence="4 8" id="KW-0032">Aminotransferase</keyword>
<organism evidence="8 9">
    <name type="scientific">Veillonella magna</name>
    <dbReference type="NCBI Taxonomy" id="464322"/>
    <lineage>
        <taxon>Bacteria</taxon>
        <taxon>Bacillati</taxon>
        <taxon>Bacillota</taxon>
        <taxon>Negativicutes</taxon>
        <taxon>Veillonellales</taxon>
        <taxon>Veillonellaceae</taxon>
        <taxon>Veillonella</taxon>
    </lineage>
</organism>
<accession>A0ABS2GCY2</accession>
<evidence type="ECO:0000256" key="4">
    <source>
        <dbReference type="ARBA" id="ARBA00022576"/>
    </source>
</evidence>
<dbReference type="Gene3D" id="3.90.1150.10">
    <property type="entry name" value="Aspartate Aminotransferase, domain 1"/>
    <property type="match status" value="1"/>
</dbReference>
<dbReference type="CDD" id="cd00609">
    <property type="entry name" value="AAT_like"/>
    <property type="match status" value="1"/>
</dbReference>
<comment type="subunit">
    <text evidence="3">Homodimer.</text>
</comment>
<evidence type="ECO:0000256" key="1">
    <source>
        <dbReference type="ARBA" id="ARBA00001933"/>
    </source>
</evidence>
<protein>
    <submittedName>
        <fullName evidence="8">Aminotransferase class I/II-fold pyridoxal phosphate-dependent enzyme</fullName>
    </submittedName>
</protein>
<name>A0ABS2GCY2_9FIRM</name>
<keyword evidence="5" id="KW-0808">Transferase</keyword>
<keyword evidence="9" id="KW-1185">Reference proteome</keyword>
<dbReference type="InterPro" id="IPR015421">
    <property type="entry name" value="PyrdxlP-dep_Trfase_major"/>
</dbReference>
<comment type="similarity">
    <text evidence="2">Belongs to the class-I pyridoxal-phosphate-dependent aminotransferase family.</text>
</comment>
<comment type="caution">
    <text evidence="8">The sequence shown here is derived from an EMBL/GenBank/DDBJ whole genome shotgun (WGS) entry which is preliminary data.</text>
</comment>
<dbReference type="Proteomes" id="UP000707138">
    <property type="component" value="Unassembled WGS sequence"/>
</dbReference>
<dbReference type="RefSeq" id="WP_028255768.1">
    <property type="nucleotide sequence ID" value="NZ_CAUGKU010000007.1"/>
</dbReference>
<proteinExistence type="inferred from homology"/>
<evidence type="ECO:0000313" key="9">
    <source>
        <dbReference type="Proteomes" id="UP000707138"/>
    </source>
</evidence>
<evidence type="ECO:0000256" key="3">
    <source>
        <dbReference type="ARBA" id="ARBA00011738"/>
    </source>
</evidence>
<dbReference type="InterPro" id="IPR004839">
    <property type="entry name" value="Aminotransferase_I/II_large"/>
</dbReference>
<feature type="domain" description="Aminotransferase class I/classII large" evidence="7">
    <location>
        <begin position="68"/>
        <end position="403"/>
    </location>
</feature>
<evidence type="ECO:0000256" key="2">
    <source>
        <dbReference type="ARBA" id="ARBA00007441"/>
    </source>
</evidence>
<evidence type="ECO:0000256" key="5">
    <source>
        <dbReference type="ARBA" id="ARBA00022679"/>
    </source>
</evidence>
<sequence>MTMSMAATHAKGKKAKDNIFVMNSRAQEDAKKIGKENVLNGTLGSILDENGDIVFLKTVEHEYLNLPRNEYVAYAPIAGLPEFLDAAISECFGESKPDAYLEAVATAGGTGGIHHLVHNYTNPGDTVLTADWYWGAYQQICGDNHRTLDTYQLFTPDNTFNFEAFKAKATEIAAKQENVVWIFNTPGNNPTGFSLTEEDWDKVISFAKELVAKGKNKVIIACDVAYIDYSGEKQSVRRFFKKFGNLPKEILGVVCYSLSKGFTMYGQRVGAMIGITSDKDVHEEFHEINQLTSRATWSNICRPAMRTMANIVHDPAKLAAYEKERNEYCRLINERAQIFVEEAKEVGLPCLPYCGGFFLTIPTEHSKEVVEELTKEHVYVIPLGHGIRVAACSIPKRQMKGLATTMHTIMKRLGYL</sequence>
<evidence type="ECO:0000313" key="8">
    <source>
        <dbReference type="EMBL" id="MBM6912006.1"/>
    </source>
</evidence>
<dbReference type="PANTHER" id="PTHR11879">
    <property type="entry name" value="ASPARTATE AMINOTRANSFERASE"/>
    <property type="match status" value="1"/>
</dbReference>
<dbReference type="Pfam" id="PF00155">
    <property type="entry name" value="Aminotran_1_2"/>
    <property type="match status" value="1"/>
</dbReference>
<dbReference type="Gene3D" id="3.40.640.10">
    <property type="entry name" value="Type I PLP-dependent aspartate aminotransferase-like (Major domain)"/>
    <property type="match status" value="1"/>
</dbReference>
<reference evidence="8 9" key="1">
    <citation type="journal article" date="2021" name="Sci. Rep.">
        <title>The distribution of antibiotic resistance genes in chicken gut microbiota commensals.</title>
        <authorList>
            <person name="Juricova H."/>
            <person name="Matiasovicova J."/>
            <person name="Kubasova T."/>
            <person name="Cejkova D."/>
            <person name="Rychlik I."/>
        </authorList>
    </citation>
    <scope>NUCLEOTIDE SEQUENCE [LARGE SCALE GENOMIC DNA]</scope>
    <source>
        <strain evidence="8 9">An537</strain>
    </source>
</reference>